<organism evidence="2 3">
    <name type="scientific">Massarina eburnea CBS 473.64</name>
    <dbReference type="NCBI Taxonomy" id="1395130"/>
    <lineage>
        <taxon>Eukaryota</taxon>
        <taxon>Fungi</taxon>
        <taxon>Dikarya</taxon>
        <taxon>Ascomycota</taxon>
        <taxon>Pezizomycotina</taxon>
        <taxon>Dothideomycetes</taxon>
        <taxon>Pleosporomycetidae</taxon>
        <taxon>Pleosporales</taxon>
        <taxon>Massarineae</taxon>
        <taxon>Massarinaceae</taxon>
        <taxon>Massarina</taxon>
    </lineage>
</organism>
<feature type="region of interest" description="Disordered" evidence="1">
    <location>
        <begin position="390"/>
        <end position="411"/>
    </location>
</feature>
<feature type="compositionally biased region" description="Polar residues" evidence="1">
    <location>
        <begin position="798"/>
        <end position="813"/>
    </location>
</feature>
<evidence type="ECO:0000313" key="2">
    <source>
        <dbReference type="EMBL" id="KAF2645955.1"/>
    </source>
</evidence>
<dbReference type="Gene3D" id="3.30.460.40">
    <property type="match status" value="1"/>
</dbReference>
<dbReference type="Proteomes" id="UP000799753">
    <property type="component" value="Unassembled WGS sequence"/>
</dbReference>
<feature type="region of interest" description="Disordered" evidence="1">
    <location>
        <begin position="785"/>
        <end position="921"/>
    </location>
</feature>
<dbReference type="OrthoDB" id="10066232at2759"/>
<feature type="region of interest" description="Disordered" evidence="1">
    <location>
        <begin position="424"/>
        <end position="542"/>
    </location>
</feature>
<dbReference type="AlphaFoldDB" id="A0A6A6SDI5"/>
<feature type="compositionally biased region" description="Polar residues" evidence="1">
    <location>
        <begin position="617"/>
        <end position="626"/>
    </location>
</feature>
<dbReference type="EMBL" id="MU006777">
    <property type="protein sequence ID" value="KAF2645955.1"/>
    <property type="molecule type" value="Genomic_DNA"/>
</dbReference>
<feature type="region of interest" description="Disordered" evidence="1">
    <location>
        <begin position="587"/>
        <end position="707"/>
    </location>
</feature>
<name>A0A6A6SDI5_9PLEO</name>
<feature type="compositionally biased region" description="Low complexity" evidence="1">
    <location>
        <begin position="909"/>
        <end position="918"/>
    </location>
</feature>
<feature type="compositionally biased region" description="Low complexity" evidence="1">
    <location>
        <begin position="520"/>
        <end position="534"/>
    </location>
</feature>
<feature type="compositionally biased region" description="Polar residues" evidence="1">
    <location>
        <begin position="472"/>
        <end position="492"/>
    </location>
</feature>
<proteinExistence type="predicted"/>
<feature type="compositionally biased region" description="Pro residues" evidence="1">
    <location>
        <begin position="244"/>
        <end position="255"/>
    </location>
</feature>
<keyword evidence="3" id="KW-1185">Reference proteome</keyword>
<evidence type="ECO:0000256" key="1">
    <source>
        <dbReference type="SAM" id="MobiDB-lite"/>
    </source>
</evidence>
<evidence type="ECO:0000313" key="3">
    <source>
        <dbReference type="Proteomes" id="UP000799753"/>
    </source>
</evidence>
<feature type="compositionally biased region" description="Polar residues" evidence="1">
    <location>
        <begin position="678"/>
        <end position="691"/>
    </location>
</feature>
<reference evidence="2" key="1">
    <citation type="journal article" date="2020" name="Stud. Mycol.">
        <title>101 Dothideomycetes genomes: a test case for predicting lifestyles and emergence of pathogens.</title>
        <authorList>
            <person name="Haridas S."/>
            <person name="Albert R."/>
            <person name="Binder M."/>
            <person name="Bloem J."/>
            <person name="Labutti K."/>
            <person name="Salamov A."/>
            <person name="Andreopoulos B."/>
            <person name="Baker S."/>
            <person name="Barry K."/>
            <person name="Bills G."/>
            <person name="Bluhm B."/>
            <person name="Cannon C."/>
            <person name="Castanera R."/>
            <person name="Culley D."/>
            <person name="Daum C."/>
            <person name="Ezra D."/>
            <person name="Gonzalez J."/>
            <person name="Henrissat B."/>
            <person name="Kuo A."/>
            <person name="Liang C."/>
            <person name="Lipzen A."/>
            <person name="Lutzoni F."/>
            <person name="Magnuson J."/>
            <person name="Mondo S."/>
            <person name="Nolan M."/>
            <person name="Ohm R."/>
            <person name="Pangilinan J."/>
            <person name="Park H.-J."/>
            <person name="Ramirez L."/>
            <person name="Alfaro M."/>
            <person name="Sun H."/>
            <person name="Tritt A."/>
            <person name="Yoshinaga Y."/>
            <person name="Zwiers L.-H."/>
            <person name="Turgeon B."/>
            <person name="Goodwin S."/>
            <person name="Spatafora J."/>
            <person name="Crous P."/>
            <person name="Grigoriev I."/>
        </authorList>
    </citation>
    <scope>NUCLEOTIDE SEQUENCE</scope>
    <source>
        <strain evidence="2">CBS 473.64</strain>
    </source>
</reference>
<feature type="region of interest" description="Disordered" evidence="1">
    <location>
        <begin position="244"/>
        <end position="373"/>
    </location>
</feature>
<feature type="compositionally biased region" description="Polar residues" evidence="1">
    <location>
        <begin position="258"/>
        <end position="282"/>
    </location>
</feature>
<gene>
    <name evidence="2" type="ORF">P280DRAFT_503972</name>
</gene>
<feature type="compositionally biased region" description="Polar residues" evidence="1">
    <location>
        <begin position="393"/>
        <end position="404"/>
    </location>
</feature>
<sequence>MGEDRKTFDVADFNHWKRKQGSAYKSPPRANLLAATNHIRNVLEGKKINWAVVGSLAMLCLGSRRSMPDIHVVYDDREFSRIKLKLESDRRVRLQKSMNPLFPSKLLISTGPKHRDAGCTENVDVEVNLIPPGSHGTPTNDILKNSQVMLRLNQDGQTINLRGLNMLYLVKTTIHFCKTPNLVWDARKDLLFLCRNYGKDVGIIRGQLNAREVQENFLGTDLFSRLSPEDQRICYSVLFGKDPPPIMSFTPPPPGQRDASSSRPQVHPQISSHKSSPALNAATQQQPNLLTPPLPRKSRPSPARTADGPPSAPQQGAPRSSSEGRDARSRYHKPNSASHSRNVSREVDAQAASRAKSMEMRGFQHSAGDPSYRTQLSGVQNVAHVAHVVKPQATHNASSPTSGRPKTLRPQKSVPVMVFGQPTGAHGQTLVPPMPRRPADASQTGPAPLLPAFGSTQPHKRRDSLQEVPLVSAQSTANNHSVYPPRTTSHQAPPSKGLRVVGPDGLYSPPPLSQANKNEAAAPTSSTNTNTRSAPPTPFIFELDASSPQATSAPPTNSANGFIAELPAEVDGAGLMKDLTSHLAHMVVSPPLPSNQPLRDSPVSPPMEHTQPALGPHTNQPPLQMETQHSSTLPSPQSQPLPYPQTKDMPPNLRSQSDPLDALPSILTIGGPGKRRSPSNSVSYPSPAQHQQHVHAQGLLSPEAKKYIPDPNRVSMYKAYSAPSSPPKQPATAPDTLEIAPLNVKKHAPVPAHQAPAMIHGQAPLHPNFMQAPIPSQPLVPLQASTFAHHPSPPRTSGHPSQPQQRAPSQEQHPSMLRAGPAVMPPRGIHRHLLPNPLGANPPTPPVLLIKQDSHQGYSEPAGRENAAGHAAAHAQQLPPQIDVYNHDYHEPPHFQPGEFMPSHQRNISSDSHTSTTSHDSEKLAQEYQMDLPAYGEGYSHGNGRVYETLGRDADNETVYDFT</sequence>
<accession>A0A6A6SDI5</accession>
<protein>
    <submittedName>
        <fullName evidence="2">Uncharacterized protein</fullName>
    </submittedName>
</protein>
<feature type="compositionally biased region" description="Low complexity" evidence="1">
    <location>
        <begin position="627"/>
        <end position="636"/>
    </location>
</feature>